<feature type="non-terminal residue" evidence="2">
    <location>
        <position position="1"/>
    </location>
</feature>
<evidence type="ECO:0000313" key="3">
    <source>
        <dbReference type="Proteomes" id="UP000708208"/>
    </source>
</evidence>
<comment type="caution">
    <text evidence="2">The sequence shown here is derived from an EMBL/GenBank/DDBJ whole genome shotgun (WGS) entry which is preliminary data.</text>
</comment>
<feature type="non-terminal residue" evidence="2">
    <location>
        <position position="153"/>
    </location>
</feature>
<evidence type="ECO:0000256" key="1">
    <source>
        <dbReference type="SAM" id="MobiDB-lite"/>
    </source>
</evidence>
<evidence type="ECO:0000313" key="2">
    <source>
        <dbReference type="EMBL" id="CAG7825755.1"/>
    </source>
</evidence>
<accession>A0A8J2LNQ8</accession>
<dbReference type="Proteomes" id="UP000708208">
    <property type="component" value="Unassembled WGS sequence"/>
</dbReference>
<reference evidence="2" key="1">
    <citation type="submission" date="2021-06" db="EMBL/GenBank/DDBJ databases">
        <authorList>
            <person name="Hodson N. C."/>
            <person name="Mongue J. A."/>
            <person name="Jaron S. K."/>
        </authorList>
    </citation>
    <scope>NUCLEOTIDE SEQUENCE</scope>
</reference>
<feature type="region of interest" description="Disordered" evidence="1">
    <location>
        <begin position="1"/>
        <end position="153"/>
    </location>
</feature>
<organism evidence="2 3">
    <name type="scientific">Allacma fusca</name>
    <dbReference type="NCBI Taxonomy" id="39272"/>
    <lineage>
        <taxon>Eukaryota</taxon>
        <taxon>Metazoa</taxon>
        <taxon>Ecdysozoa</taxon>
        <taxon>Arthropoda</taxon>
        <taxon>Hexapoda</taxon>
        <taxon>Collembola</taxon>
        <taxon>Symphypleona</taxon>
        <taxon>Sminthuridae</taxon>
        <taxon>Allacma</taxon>
    </lineage>
</organism>
<gene>
    <name evidence="2" type="ORF">AFUS01_LOCUS35848</name>
</gene>
<keyword evidence="3" id="KW-1185">Reference proteome</keyword>
<dbReference type="EMBL" id="CAJVCH010537403">
    <property type="protein sequence ID" value="CAG7825755.1"/>
    <property type="molecule type" value="Genomic_DNA"/>
</dbReference>
<dbReference type="AlphaFoldDB" id="A0A8J2LNQ8"/>
<proteinExistence type="predicted"/>
<feature type="compositionally biased region" description="Polar residues" evidence="1">
    <location>
        <begin position="1"/>
        <end position="39"/>
    </location>
</feature>
<protein>
    <submittedName>
        <fullName evidence="2">Uncharacterized protein</fullName>
    </submittedName>
</protein>
<sequence>SLDSVSTKFFNNSQVEGQTSVRGNKTKSSSDYNDSTVSENIIPDENRHLRILVRKSSNNRSFKRKQPPNFISTDAYNSKERDSSSENIERLPDERIQSRSFADPVKSIPQTRELPGEYGVMSPTEFRKKIRKPVISEETEEEAQLPPTTSMPT</sequence>
<name>A0A8J2LNQ8_9HEXA</name>
<feature type="compositionally biased region" description="Basic and acidic residues" evidence="1">
    <location>
        <begin position="77"/>
        <end position="97"/>
    </location>
</feature>